<dbReference type="InterPro" id="IPR011234">
    <property type="entry name" value="Fumarylacetoacetase-like_C"/>
</dbReference>
<sequence>MKVATLFSPEAPRIGGAFVVVSDDLTTCQPADTASFQDALDRDDLCAVGEAAPFKIKDCAAPLPRAFQFLDASAYVNHVALVRQARGAEMPEHFWTDPLMYQGVSDSFLSPYQPIAGDPRWGIDFEAEVAVITHAIAQGATAEEAAAAIRYIVLMNDVSLRNLIPAELAKGFGFVQSKPPSSFSPVAVAAADCPGWDGRKLHGTMRIDLNGAPFGRVETGEDMTFDFGVLLAHAAKTRPLGAGTILGSGTISNRDQDGGPGKTIAEGGRGYACIAEQRMVETITSGAAKTPFLQPGDRVKIWMEDAQGNSIFGAIDQEVKALT</sequence>
<reference evidence="3" key="1">
    <citation type="submission" date="2024-04" db="EMBL/GenBank/DDBJ databases">
        <title>Phylogenomic analyses of a clade within the roseobacter group suggest taxonomic reassignments of species of the genera Aestuariivita, Citreicella, Loktanella, Nautella, Pelagibaca, Ruegeria, Thalassobius, Thiobacimonas and Tropicibacter, and the proposal o.</title>
        <authorList>
            <person name="Jeon C.O."/>
        </authorList>
    </citation>
    <scope>NUCLEOTIDE SEQUENCE [LARGE SCALE GENOMIC DNA]</scope>
    <source>
        <strain evidence="3">BS5-3</strain>
    </source>
</reference>
<dbReference type="EMBL" id="CP150951">
    <property type="protein sequence ID" value="WZC50363.1"/>
    <property type="molecule type" value="Genomic_DNA"/>
</dbReference>
<dbReference type="RefSeq" id="WP_341368465.1">
    <property type="nucleotide sequence ID" value="NZ_CP150951.2"/>
</dbReference>
<dbReference type="GO" id="GO:0016787">
    <property type="term" value="F:hydrolase activity"/>
    <property type="evidence" value="ECO:0007669"/>
    <property type="project" value="UniProtKB-KW"/>
</dbReference>
<dbReference type="SUPFAM" id="SSF56529">
    <property type="entry name" value="FAH"/>
    <property type="match status" value="1"/>
</dbReference>
<organism evidence="2 3">
    <name type="scientific">Yoonia phaeophyticola</name>
    <dbReference type="NCBI Taxonomy" id="3137369"/>
    <lineage>
        <taxon>Bacteria</taxon>
        <taxon>Pseudomonadati</taxon>
        <taxon>Pseudomonadota</taxon>
        <taxon>Alphaproteobacteria</taxon>
        <taxon>Rhodobacterales</taxon>
        <taxon>Paracoccaceae</taxon>
        <taxon>Yoonia</taxon>
    </lineage>
</organism>
<evidence type="ECO:0000259" key="1">
    <source>
        <dbReference type="Pfam" id="PF01557"/>
    </source>
</evidence>
<accession>A0ABZ2V863</accession>
<evidence type="ECO:0000313" key="2">
    <source>
        <dbReference type="EMBL" id="WZC50363.1"/>
    </source>
</evidence>
<name>A0ABZ2V863_9RHOB</name>
<dbReference type="Pfam" id="PF01557">
    <property type="entry name" value="FAA_hydrolase"/>
    <property type="match status" value="1"/>
</dbReference>
<dbReference type="Gene3D" id="3.90.850.10">
    <property type="entry name" value="Fumarylacetoacetase-like, C-terminal domain"/>
    <property type="match status" value="1"/>
</dbReference>
<gene>
    <name evidence="2" type="ORF">AABB29_06935</name>
</gene>
<proteinExistence type="predicted"/>
<keyword evidence="2" id="KW-0378">Hydrolase</keyword>
<dbReference type="PANTHER" id="PTHR43211">
    <property type="entry name" value="FUMARYLACETOACETATE HYDROLASE"/>
    <property type="match status" value="1"/>
</dbReference>
<dbReference type="PANTHER" id="PTHR43211:SF1">
    <property type="entry name" value="BLL6422 PROTEIN"/>
    <property type="match status" value="1"/>
</dbReference>
<evidence type="ECO:0000313" key="3">
    <source>
        <dbReference type="Proteomes" id="UP001440612"/>
    </source>
</evidence>
<dbReference type="Proteomes" id="UP001440612">
    <property type="component" value="Chromosome"/>
</dbReference>
<keyword evidence="3" id="KW-1185">Reference proteome</keyword>
<feature type="domain" description="Fumarylacetoacetase-like C-terminal" evidence="1">
    <location>
        <begin position="72"/>
        <end position="305"/>
    </location>
</feature>
<protein>
    <submittedName>
        <fullName evidence="2">Fumarylacetoacetate hydrolase family protein</fullName>
    </submittedName>
</protein>
<dbReference type="InterPro" id="IPR036663">
    <property type="entry name" value="Fumarylacetoacetase_C_sf"/>
</dbReference>